<feature type="transmembrane region" description="Helical" evidence="2">
    <location>
        <begin position="42"/>
        <end position="64"/>
    </location>
</feature>
<feature type="domain" description="SPOR" evidence="3">
    <location>
        <begin position="99"/>
        <end position="163"/>
    </location>
</feature>
<evidence type="ECO:0000313" key="5">
    <source>
        <dbReference type="Proteomes" id="UP001597343"/>
    </source>
</evidence>
<accession>A0ABW4ZT60</accession>
<gene>
    <name evidence="4" type="ORF">ACFSOY_03055</name>
</gene>
<comment type="caution">
    <text evidence="4">The sequence shown here is derived from an EMBL/GenBank/DDBJ whole genome shotgun (WGS) entry which is preliminary data.</text>
</comment>
<proteinExistence type="predicted"/>
<dbReference type="Proteomes" id="UP001597343">
    <property type="component" value="Unassembled WGS sequence"/>
</dbReference>
<dbReference type="EMBL" id="JBHUIO010000002">
    <property type="protein sequence ID" value="MFD2168997.1"/>
    <property type="molecule type" value="Genomic_DNA"/>
</dbReference>
<dbReference type="SUPFAM" id="SSF110997">
    <property type="entry name" value="Sporulation related repeat"/>
    <property type="match status" value="1"/>
</dbReference>
<dbReference type="Gene3D" id="3.30.70.1070">
    <property type="entry name" value="Sporulation related repeat"/>
    <property type="match status" value="1"/>
</dbReference>
<protein>
    <submittedName>
        <fullName evidence="4">SPOR domain-containing protein</fullName>
    </submittedName>
</protein>
<organism evidence="4 5">
    <name type="scientific">Tumebacillus lipolyticus</name>
    <dbReference type="NCBI Taxonomy" id="1280370"/>
    <lineage>
        <taxon>Bacteria</taxon>
        <taxon>Bacillati</taxon>
        <taxon>Bacillota</taxon>
        <taxon>Bacilli</taxon>
        <taxon>Bacillales</taxon>
        <taxon>Alicyclobacillaceae</taxon>
        <taxon>Tumebacillus</taxon>
    </lineage>
</organism>
<keyword evidence="2" id="KW-1133">Transmembrane helix</keyword>
<dbReference type="InterPro" id="IPR007730">
    <property type="entry name" value="SPOR-like_dom"/>
</dbReference>
<keyword evidence="5" id="KW-1185">Reference proteome</keyword>
<feature type="region of interest" description="Disordered" evidence="1">
    <location>
        <begin position="1"/>
        <end position="23"/>
    </location>
</feature>
<reference evidence="5" key="1">
    <citation type="journal article" date="2019" name="Int. J. Syst. Evol. Microbiol.">
        <title>The Global Catalogue of Microorganisms (GCM) 10K type strain sequencing project: providing services to taxonomists for standard genome sequencing and annotation.</title>
        <authorList>
            <consortium name="The Broad Institute Genomics Platform"/>
            <consortium name="The Broad Institute Genome Sequencing Center for Infectious Disease"/>
            <person name="Wu L."/>
            <person name="Ma J."/>
        </authorList>
    </citation>
    <scope>NUCLEOTIDE SEQUENCE [LARGE SCALE GENOMIC DNA]</scope>
    <source>
        <strain evidence="5">CGMCC 1.13574</strain>
    </source>
</reference>
<evidence type="ECO:0000256" key="2">
    <source>
        <dbReference type="SAM" id="Phobius"/>
    </source>
</evidence>
<evidence type="ECO:0000256" key="1">
    <source>
        <dbReference type="SAM" id="MobiDB-lite"/>
    </source>
</evidence>
<evidence type="ECO:0000259" key="3">
    <source>
        <dbReference type="Pfam" id="PF05036"/>
    </source>
</evidence>
<sequence>MEKPQNAGNIDHKNSGTSQLTRRLPSRLQSGASSGVFGKEKIVFPFLLAALTGTLLGVCLLFLFKVQPSASIVSANSPAAESGEQELVSAEAELPGVSLFAMQIGVFKERARAEALQAAVADKGVGTVVRGEDPFQVFTAVTADKAAAQPLEAELKKLEIQHYAKEFLIPARSGRMIGVGEAGAKAVTEGLKQELQVATSAMQLSVLPSINAEQKSSIQEAFSKLEAERKNVLNILDKGKRGEEKAILENMHRSLAEAIDALKAETGMFAVQVKVTAFYLGYESLVSKLLKSV</sequence>
<name>A0ABW4ZT60_9BACL</name>
<keyword evidence="2" id="KW-0472">Membrane</keyword>
<dbReference type="Pfam" id="PF05036">
    <property type="entry name" value="SPOR"/>
    <property type="match status" value="1"/>
</dbReference>
<keyword evidence="2" id="KW-0812">Transmembrane</keyword>
<dbReference type="InterPro" id="IPR036680">
    <property type="entry name" value="SPOR-like_sf"/>
</dbReference>
<dbReference type="RefSeq" id="WP_386044050.1">
    <property type="nucleotide sequence ID" value="NZ_JBHUIO010000002.1"/>
</dbReference>
<evidence type="ECO:0000313" key="4">
    <source>
        <dbReference type="EMBL" id="MFD2168997.1"/>
    </source>
</evidence>